<dbReference type="PROSITE" id="PS00138">
    <property type="entry name" value="SUBTILASE_SER"/>
    <property type="match status" value="1"/>
</dbReference>
<proteinExistence type="inferred from homology"/>
<dbReference type="SUPFAM" id="SSF52743">
    <property type="entry name" value="Subtilisin-like"/>
    <property type="match status" value="1"/>
</dbReference>
<accession>A0A0C2IBG7</accession>
<dbReference type="SUPFAM" id="SSF49785">
    <property type="entry name" value="Galactose-binding domain-like"/>
    <property type="match status" value="1"/>
</dbReference>
<dbReference type="GO" id="GO:0000139">
    <property type="term" value="C:Golgi membrane"/>
    <property type="evidence" value="ECO:0007669"/>
    <property type="project" value="TreeGrafter"/>
</dbReference>
<dbReference type="OMA" id="ASCAYGK"/>
<evidence type="ECO:0000259" key="11">
    <source>
        <dbReference type="PROSITE" id="PS51829"/>
    </source>
</evidence>
<gene>
    <name evidence="12" type="ORF">RF11_03468</name>
</gene>
<keyword evidence="5 9" id="KW-0378">Hydrolase</keyword>
<keyword evidence="3" id="KW-0165">Cleavage on pair of basic residues</keyword>
<sequence length="703" mass="77917">MTEASYLGSGPGLVRHHHLKRRRPHYLHLMLICLFLSCIPLLSFSCRLVFRLADDSDRSVLVKYGCVTITRIMNNAGSAEESPGKIYHVCQRNSSHISSKHIVALSKTDYRIREVFFDAKSVRSTRLTFNDPEYVHQSIYSGGPDDGEGETGYSHNLYKLWERGIIGSGVVVAVVDDGVDRYHDDLKDNYDPVASYNFVRDTDDPNTVTEVHGTKCIGLISSVANNGICGVGAAFGAKFGAIRILSSEVAEIFDSIEAQAFRFQPNYISIYSMSWGPVDDGKKVARPHALASAALEEGARHGRNGRGSIYVWSSGNGGRNFDFCGLDGYLQRYEVFVVGSTTREGEMPSYAERCTAVIACSLSNSDGLPESKIFTTLPPSQCAKNHTGTSVSAPIVSAILALLLQVRDDLDRRDIQDLLIRTSLQIDKYPIVNSAGLKYSLNFGYGLVQADKLVEAATSNDFKPLPQLRICRTPIFEDGQHIHNGGQIHSSIYSSGCLRQPSVLDTVEVVILTLTLESTSRGGSTVSLISPDGTEVPILEPRLLDTSDEGLDAWDIKVMTYYGEKAYGLWRLKIDVSKGVNAKLVRWGLRVYGSQYSNDATHHYEAVKEIMCDDKVYERDPDIRSWCAGTYKKEVRSSDPSVDNLSFKDSKFVFGQNLMPLNVNYVGIALVSIFGIFSVIIIIYAYFRFGISRPFTSYRLIKN</sequence>
<comment type="similarity">
    <text evidence="1">Belongs to the peptidase S8 family. Furin subfamily.</text>
</comment>
<evidence type="ECO:0000256" key="1">
    <source>
        <dbReference type="ARBA" id="ARBA00005325"/>
    </source>
</evidence>
<organism evidence="12 13">
    <name type="scientific">Thelohanellus kitauei</name>
    <name type="common">Myxosporean</name>
    <dbReference type="NCBI Taxonomy" id="669202"/>
    <lineage>
        <taxon>Eukaryota</taxon>
        <taxon>Metazoa</taxon>
        <taxon>Cnidaria</taxon>
        <taxon>Myxozoa</taxon>
        <taxon>Myxosporea</taxon>
        <taxon>Bivalvulida</taxon>
        <taxon>Platysporina</taxon>
        <taxon>Myxobolidae</taxon>
        <taxon>Thelohanellus</taxon>
    </lineage>
</organism>
<keyword evidence="6 9" id="KW-0720">Serine protease</keyword>
<dbReference type="Gene3D" id="2.60.120.260">
    <property type="entry name" value="Galactose-binding domain-like"/>
    <property type="match status" value="1"/>
</dbReference>
<evidence type="ECO:0000256" key="6">
    <source>
        <dbReference type="ARBA" id="ARBA00022825"/>
    </source>
</evidence>
<dbReference type="GO" id="GO:0016485">
    <property type="term" value="P:protein processing"/>
    <property type="evidence" value="ECO:0007669"/>
    <property type="project" value="TreeGrafter"/>
</dbReference>
<evidence type="ECO:0000313" key="12">
    <source>
        <dbReference type="EMBL" id="KII62668.1"/>
    </source>
</evidence>
<dbReference type="PANTHER" id="PTHR42884:SF14">
    <property type="entry name" value="NEUROENDOCRINE CONVERTASE 1"/>
    <property type="match status" value="1"/>
</dbReference>
<keyword evidence="4" id="KW-0732">Signal</keyword>
<dbReference type="CDD" id="cd04059">
    <property type="entry name" value="Peptidases_S8_Protein_convertases_Kexins_Furin-like"/>
    <property type="match status" value="1"/>
</dbReference>
<dbReference type="Proteomes" id="UP000031668">
    <property type="component" value="Unassembled WGS sequence"/>
</dbReference>
<dbReference type="GO" id="GO:0004252">
    <property type="term" value="F:serine-type endopeptidase activity"/>
    <property type="evidence" value="ECO:0007669"/>
    <property type="project" value="UniProtKB-UniRule"/>
</dbReference>
<evidence type="ECO:0000313" key="13">
    <source>
        <dbReference type="Proteomes" id="UP000031668"/>
    </source>
</evidence>
<evidence type="ECO:0000256" key="5">
    <source>
        <dbReference type="ARBA" id="ARBA00022801"/>
    </source>
</evidence>
<keyword evidence="10" id="KW-0812">Transmembrane</keyword>
<evidence type="ECO:0000256" key="9">
    <source>
        <dbReference type="PROSITE-ProRule" id="PRU01240"/>
    </source>
</evidence>
<dbReference type="Pfam" id="PF01483">
    <property type="entry name" value="P_proprotein"/>
    <property type="match status" value="1"/>
</dbReference>
<dbReference type="AlphaFoldDB" id="A0A0C2IBG7"/>
<feature type="transmembrane region" description="Helical" evidence="10">
    <location>
        <begin position="665"/>
        <end position="687"/>
    </location>
</feature>
<dbReference type="InterPro" id="IPR023828">
    <property type="entry name" value="Peptidase_S8_Ser-AS"/>
</dbReference>
<dbReference type="PANTHER" id="PTHR42884">
    <property type="entry name" value="PROPROTEIN CONVERTASE SUBTILISIN/KEXIN-RELATED"/>
    <property type="match status" value="1"/>
</dbReference>
<dbReference type="OrthoDB" id="300641at2759"/>
<evidence type="ECO:0000256" key="4">
    <source>
        <dbReference type="ARBA" id="ARBA00022729"/>
    </source>
</evidence>
<keyword evidence="10" id="KW-0472">Membrane</keyword>
<evidence type="ECO:0000256" key="2">
    <source>
        <dbReference type="ARBA" id="ARBA00022670"/>
    </source>
</evidence>
<dbReference type="Pfam" id="PF00082">
    <property type="entry name" value="Peptidase_S8"/>
    <property type="match status" value="1"/>
</dbReference>
<keyword evidence="13" id="KW-1185">Reference proteome</keyword>
<dbReference type="PROSITE" id="PS51829">
    <property type="entry name" value="P_HOMO_B"/>
    <property type="match status" value="1"/>
</dbReference>
<dbReference type="PROSITE" id="PS51892">
    <property type="entry name" value="SUBTILASE"/>
    <property type="match status" value="1"/>
</dbReference>
<keyword evidence="7" id="KW-0106">Calcium</keyword>
<dbReference type="PRINTS" id="PR00723">
    <property type="entry name" value="SUBTILISIN"/>
</dbReference>
<dbReference type="EMBL" id="JWZT01004899">
    <property type="protein sequence ID" value="KII62668.1"/>
    <property type="molecule type" value="Genomic_DNA"/>
</dbReference>
<feature type="active site" description="Charge relay system" evidence="8 9">
    <location>
        <position position="176"/>
    </location>
</feature>
<evidence type="ECO:0000256" key="7">
    <source>
        <dbReference type="ARBA" id="ARBA00022837"/>
    </source>
</evidence>
<dbReference type="GO" id="GO:0005802">
    <property type="term" value="C:trans-Golgi network"/>
    <property type="evidence" value="ECO:0007669"/>
    <property type="project" value="TreeGrafter"/>
</dbReference>
<evidence type="ECO:0000256" key="8">
    <source>
        <dbReference type="PIRSR" id="PIRSR615500-1"/>
    </source>
</evidence>
<dbReference type="InterPro" id="IPR002884">
    <property type="entry name" value="P_dom"/>
</dbReference>
<feature type="active site" description="Charge relay system" evidence="8 9">
    <location>
        <position position="212"/>
    </location>
</feature>
<keyword evidence="2 9" id="KW-0645">Protease</keyword>
<dbReference type="Gene3D" id="3.40.50.200">
    <property type="entry name" value="Peptidase S8/S53 domain"/>
    <property type="match status" value="1"/>
</dbReference>
<feature type="transmembrane region" description="Helical" evidence="10">
    <location>
        <begin position="26"/>
        <end position="50"/>
    </location>
</feature>
<dbReference type="InterPro" id="IPR036852">
    <property type="entry name" value="Peptidase_S8/S53_dom_sf"/>
</dbReference>
<name>A0A0C2IBG7_THEKT</name>
<feature type="domain" description="P/Homo B" evidence="11">
    <location>
        <begin position="464"/>
        <end position="597"/>
    </location>
</feature>
<keyword evidence="10" id="KW-1133">Transmembrane helix</keyword>
<protein>
    <submittedName>
        <fullName evidence="12">Proprotein convertase subtilisin/kexin type 6</fullName>
    </submittedName>
</protein>
<evidence type="ECO:0000256" key="10">
    <source>
        <dbReference type="SAM" id="Phobius"/>
    </source>
</evidence>
<dbReference type="PROSITE" id="PS00136">
    <property type="entry name" value="SUBTILASE_ASP"/>
    <property type="match status" value="1"/>
</dbReference>
<dbReference type="InterPro" id="IPR008979">
    <property type="entry name" value="Galactose-bd-like_sf"/>
</dbReference>
<dbReference type="InterPro" id="IPR034182">
    <property type="entry name" value="Kexin/furin"/>
</dbReference>
<dbReference type="InterPro" id="IPR000209">
    <property type="entry name" value="Peptidase_S8/S53_dom"/>
</dbReference>
<dbReference type="InterPro" id="IPR015500">
    <property type="entry name" value="Peptidase_S8_subtilisin-rel"/>
</dbReference>
<dbReference type="InterPro" id="IPR023827">
    <property type="entry name" value="Peptidase_S8_Asp-AS"/>
</dbReference>
<comment type="caution">
    <text evidence="12">The sequence shown here is derived from an EMBL/GenBank/DDBJ whole genome shotgun (WGS) entry which is preliminary data.</text>
</comment>
<evidence type="ECO:0000256" key="3">
    <source>
        <dbReference type="ARBA" id="ARBA00022685"/>
    </source>
</evidence>
<feature type="active site" description="Charge relay system" evidence="8 9">
    <location>
        <position position="390"/>
    </location>
</feature>
<reference evidence="12 13" key="1">
    <citation type="journal article" date="2014" name="Genome Biol. Evol.">
        <title>The genome of the myxosporean Thelohanellus kitauei shows adaptations to nutrient acquisition within its fish host.</title>
        <authorList>
            <person name="Yang Y."/>
            <person name="Xiong J."/>
            <person name="Zhou Z."/>
            <person name="Huo F."/>
            <person name="Miao W."/>
            <person name="Ran C."/>
            <person name="Liu Y."/>
            <person name="Zhang J."/>
            <person name="Feng J."/>
            <person name="Wang M."/>
            <person name="Wang M."/>
            <person name="Wang L."/>
            <person name="Yao B."/>
        </authorList>
    </citation>
    <scope>NUCLEOTIDE SEQUENCE [LARGE SCALE GENOMIC DNA]</scope>
    <source>
        <strain evidence="12">Wuqing</strain>
    </source>
</reference>